<keyword evidence="3" id="KW-0472">Membrane</keyword>
<keyword evidence="4" id="KW-0732">Signal</keyword>
<dbReference type="SUPFAM" id="SSF48726">
    <property type="entry name" value="Immunoglobulin"/>
    <property type="match status" value="1"/>
</dbReference>
<evidence type="ECO:0000256" key="2">
    <source>
        <dbReference type="SAM" id="Coils"/>
    </source>
</evidence>
<evidence type="ECO:0000313" key="7">
    <source>
        <dbReference type="Proteomes" id="UP000246464"/>
    </source>
</evidence>
<dbReference type="AlphaFoldDB" id="A0A2U9CWT5"/>
<protein>
    <submittedName>
        <fullName evidence="6">C-type lectin domain family 4 member E isoform 2</fullName>
    </submittedName>
</protein>
<dbReference type="InterPro" id="IPR001304">
    <property type="entry name" value="C-type_lectin-like"/>
</dbReference>
<dbReference type="Proteomes" id="UP000246464">
    <property type="component" value="Chromosome 22"/>
</dbReference>
<keyword evidence="2" id="KW-0175">Coiled coil</keyword>
<feature type="transmembrane region" description="Helical" evidence="3">
    <location>
        <begin position="129"/>
        <end position="152"/>
    </location>
</feature>
<dbReference type="PROSITE" id="PS50041">
    <property type="entry name" value="C_TYPE_LECTIN_2"/>
    <property type="match status" value="1"/>
</dbReference>
<dbReference type="InterPro" id="IPR050111">
    <property type="entry name" value="C-type_lectin/snaclec_domain"/>
</dbReference>
<dbReference type="CDD" id="cd03590">
    <property type="entry name" value="CLECT_DC-SIGN_like"/>
    <property type="match status" value="1"/>
</dbReference>
<dbReference type="SUPFAM" id="SSF56436">
    <property type="entry name" value="C-type lectin-like"/>
    <property type="match status" value="1"/>
</dbReference>
<evidence type="ECO:0000256" key="1">
    <source>
        <dbReference type="ARBA" id="ARBA00022734"/>
    </source>
</evidence>
<keyword evidence="1 6" id="KW-0430">Lectin</keyword>
<dbReference type="STRING" id="52904.ENSSMAP00000021846"/>
<dbReference type="Pfam" id="PF00059">
    <property type="entry name" value="Lectin_C"/>
    <property type="match status" value="1"/>
</dbReference>
<feature type="chain" id="PRO_5016119488" evidence="4">
    <location>
        <begin position="22"/>
        <end position="368"/>
    </location>
</feature>
<name>A0A2U9CWT5_SCOMX</name>
<dbReference type="InterPro" id="IPR013783">
    <property type="entry name" value="Ig-like_fold"/>
</dbReference>
<organism evidence="6 7">
    <name type="scientific">Scophthalmus maximus</name>
    <name type="common">Turbot</name>
    <name type="synonym">Psetta maxima</name>
    <dbReference type="NCBI Taxonomy" id="52904"/>
    <lineage>
        <taxon>Eukaryota</taxon>
        <taxon>Metazoa</taxon>
        <taxon>Chordata</taxon>
        <taxon>Craniata</taxon>
        <taxon>Vertebrata</taxon>
        <taxon>Euteleostomi</taxon>
        <taxon>Actinopterygii</taxon>
        <taxon>Neopterygii</taxon>
        <taxon>Teleostei</taxon>
        <taxon>Neoteleostei</taxon>
        <taxon>Acanthomorphata</taxon>
        <taxon>Carangaria</taxon>
        <taxon>Pleuronectiformes</taxon>
        <taxon>Pleuronectoidei</taxon>
        <taxon>Scophthalmidae</taxon>
        <taxon>Scophthalmus</taxon>
    </lineage>
</organism>
<keyword evidence="3" id="KW-1133">Transmembrane helix</keyword>
<dbReference type="PANTHER" id="PTHR22803">
    <property type="entry name" value="MANNOSE, PHOSPHOLIPASE, LECTIN RECEPTOR RELATED"/>
    <property type="match status" value="1"/>
</dbReference>
<proteinExistence type="predicted"/>
<keyword evidence="7" id="KW-1185">Reference proteome</keyword>
<dbReference type="Gene3D" id="3.10.100.10">
    <property type="entry name" value="Mannose-Binding Protein A, subunit A"/>
    <property type="match status" value="1"/>
</dbReference>
<evidence type="ECO:0000256" key="4">
    <source>
        <dbReference type="SAM" id="SignalP"/>
    </source>
</evidence>
<feature type="signal peptide" evidence="4">
    <location>
        <begin position="1"/>
        <end position="21"/>
    </location>
</feature>
<dbReference type="SMART" id="SM00034">
    <property type="entry name" value="CLECT"/>
    <property type="match status" value="1"/>
</dbReference>
<gene>
    <name evidence="6" type="ORF">SMAX5B_003122</name>
</gene>
<evidence type="ECO:0000313" key="6">
    <source>
        <dbReference type="EMBL" id="AWP21154.1"/>
    </source>
</evidence>
<dbReference type="InterPro" id="IPR036179">
    <property type="entry name" value="Ig-like_dom_sf"/>
</dbReference>
<accession>A0A2U9CWT5</accession>
<feature type="domain" description="C-type lectin" evidence="5">
    <location>
        <begin position="233"/>
        <end position="355"/>
    </location>
</feature>
<dbReference type="InterPro" id="IPR016186">
    <property type="entry name" value="C-type_lectin-like/link_sf"/>
</dbReference>
<dbReference type="EMBL" id="CP026264">
    <property type="protein sequence ID" value="AWP21154.1"/>
    <property type="molecule type" value="Genomic_DNA"/>
</dbReference>
<dbReference type="GO" id="GO:0030246">
    <property type="term" value="F:carbohydrate binding"/>
    <property type="evidence" value="ECO:0007669"/>
    <property type="project" value="UniProtKB-KW"/>
</dbReference>
<feature type="coiled-coil region" evidence="2">
    <location>
        <begin position="177"/>
        <end position="207"/>
    </location>
</feature>
<dbReference type="Gene3D" id="2.60.40.10">
    <property type="entry name" value="Immunoglobulins"/>
    <property type="match status" value="1"/>
</dbReference>
<evidence type="ECO:0000259" key="5">
    <source>
        <dbReference type="PROSITE" id="PS50041"/>
    </source>
</evidence>
<reference evidence="6 7" key="1">
    <citation type="submission" date="2017-12" db="EMBL/GenBank/DDBJ databases">
        <title>Integrating genomic resources of turbot (Scophthalmus maximus) in depth evaluation of genetic and physical mapping variation across individuals.</title>
        <authorList>
            <person name="Martinez P."/>
        </authorList>
    </citation>
    <scope>NUCLEOTIDE SEQUENCE [LARGE SCALE GENOMIC DNA]</scope>
</reference>
<dbReference type="InterPro" id="IPR033989">
    <property type="entry name" value="CD209-like_CTLD"/>
</dbReference>
<evidence type="ECO:0000256" key="3">
    <source>
        <dbReference type="SAM" id="Phobius"/>
    </source>
</evidence>
<keyword evidence="3" id="KW-0812">Transmembrane</keyword>
<dbReference type="InterPro" id="IPR016187">
    <property type="entry name" value="CTDL_fold"/>
</dbReference>
<sequence length="368" mass="40475">MTLTCVLIWTLLCCCFTESRGQVTVTQPGAVRSAVGNSATISCRTSQNVYVWSNYHYLAWYQQRDGETPKLLSVKLVDMSSPGSSAACDGMYSQLIESEGGCDELSRRTDVGHGSPARLTPRLSGPGHYRLATVCLATLCAILLVSIIAVAAHYKSTRQGGGEVASETQKQTQDANVSALTATISALQQENKQLQRERDELRAKLSATKAPEVIRPTAAAPAPIVCLMDWHLFNSSCYLISRLSRDWPESQSYCQSKGAHLAIIHTAEEQTFLWDLLPRGHWNSYWFGITDSDTEDQWKWVDGTPLVGGFWEVGEPNNHINEDCGYMIKTTVLSRVAIRSWYDAPCTMALPYICEKEMGGGANAAAPH</sequence>